<keyword evidence="5 6" id="KW-0472">Membrane</keyword>
<feature type="transmembrane region" description="Helical" evidence="6">
    <location>
        <begin position="73"/>
        <end position="90"/>
    </location>
</feature>
<sequence>MHQYIVPLIAFLATSIVFTLTPGLDTVMILRTAAGDGRKMGMGAVCGIAIGLGIWGLAAALGLTALLEASKTAFFLLKCAGAVYLTWLGLHSLIRPRTSFATEIKKVSPRVSKIKTGPFGIGIRRGLMTDLLNPKAGIFIMTFFPQFIPPHTNVALFTLIMTAIQMILAFLWLSLLVILTVPLGGILKKPAVVKCLDRLSGIVFIGFGIKIFMTRNPI</sequence>
<dbReference type="GO" id="GO:0015171">
    <property type="term" value="F:amino acid transmembrane transporter activity"/>
    <property type="evidence" value="ECO:0007669"/>
    <property type="project" value="TreeGrafter"/>
</dbReference>
<name>A0A6P1NA52_9PROT</name>
<evidence type="ECO:0000256" key="4">
    <source>
        <dbReference type="ARBA" id="ARBA00022989"/>
    </source>
</evidence>
<dbReference type="RefSeq" id="WP_160618364.1">
    <property type="nucleotide sequence ID" value="NZ_CP047652.1"/>
</dbReference>
<dbReference type="Proteomes" id="UP000463975">
    <property type="component" value="Chromosome"/>
</dbReference>
<evidence type="ECO:0000256" key="2">
    <source>
        <dbReference type="ARBA" id="ARBA00022475"/>
    </source>
</evidence>
<dbReference type="AlphaFoldDB" id="A0A6P1NA52"/>
<dbReference type="Pfam" id="PF01810">
    <property type="entry name" value="LysE"/>
    <property type="match status" value="1"/>
</dbReference>
<dbReference type="KEGG" id="bomb:GT348_02460"/>
<feature type="transmembrane region" description="Helical" evidence="6">
    <location>
        <begin position="154"/>
        <end position="183"/>
    </location>
</feature>
<evidence type="ECO:0000256" key="1">
    <source>
        <dbReference type="ARBA" id="ARBA00004651"/>
    </source>
</evidence>
<dbReference type="InterPro" id="IPR001123">
    <property type="entry name" value="LeuE-type"/>
</dbReference>
<proteinExistence type="predicted"/>
<dbReference type="PIRSF" id="PIRSF006324">
    <property type="entry name" value="LeuE"/>
    <property type="match status" value="1"/>
</dbReference>
<keyword evidence="4 6" id="KW-1133">Transmembrane helix</keyword>
<gene>
    <name evidence="7" type="ORF">GT348_02460</name>
</gene>
<dbReference type="GO" id="GO:0005886">
    <property type="term" value="C:plasma membrane"/>
    <property type="evidence" value="ECO:0007669"/>
    <property type="project" value="UniProtKB-SubCell"/>
</dbReference>
<keyword evidence="8" id="KW-1185">Reference proteome</keyword>
<evidence type="ECO:0000256" key="6">
    <source>
        <dbReference type="SAM" id="Phobius"/>
    </source>
</evidence>
<organism evidence="7 8">
    <name type="scientific">Aristophania vespae</name>
    <dbReference type="NCBI Taxonomy" id="2697033"/>
    <lineage>
        <taxon>Bacteria</taxon>
        <taxon>Pseudomonadati</taxon>
        <taxon>Pseudomonadota</taxon>
        <taxon>Alphaproteobacteria</taxon>
        <taxon>Acetobacterales</taxon>
        <taxon>Acetobacteraceae</taxon>
        <taxon>Aristophania</taxon>
    </lineage>
</organism>
<dbReference type="PANTHER" id="PTHR30086:SF20">
    <property type="entry name" value="ARGININE EXPORTER PROTEIN ARGO-RELATED"/>
    <property type="match status" value="1"/>
</dbReference>
<evidence type="ECO:0000256" key="5">
    <source>
        <dbReference type="ARBA" id="ARBA00023136"/>
    </source>
</evidence>
<evidence type="ECO:0000313" key="8">
    <source>
        <dbReference type="Proteomes" id="UP000463975"/>
    </source>
</evidence>
<protein>
    <submittedName>
        <fullName evidence="7">LysE family transporter</fullName>
    </submittedName>
</protein>
<keyword evidence="2" id="KW-1003">Cell membrane</keyword>
<reference evidence="7 8" key="1">
    <citation type="submission" date="2020-01" db="EMBL/GenBank/DDBJ databases">
        <title>Genome sequencing of strain KACC 21507.</title>
        <authorList>
            <person name="Heo J."/>
            <person name="Kim S.-J."/>
            <person name="Kim J.-S."/>
            <person name="Hong S.-B."/>
            <person name="Kwon S.-W."/>
        </authorList>
    </citation>
    <scope>NUCLEOTIDE SEQUENCE [LARGE SCALE GENOMIC DNA]</scope>
    <source>
        <strain evidence="7 8">KACC 21507</strain>
    </source>
</reference>
<accession>A0A6P1NA52</accession>
<dbReference type="EMBL" id="CP047652">
    <property type="protein sequence ID" value="QHI95286.1"/>
    <property type="molecule type" value="Genomic_DNA"/>
</dbReference>
<feature type="transmembrane region" description="Helical" evidence="6">
    <location>
        <begin position="131"/>
        <end position="148"/>
    </location>
</feature>
<evidence type="ECO:0000313" key="7">
    <source>
        <dbReference type="EMBL" id="QHI95286.1"/>
    </source>
</evidence>
<feature type="transmembrane region" description="Helical" evidence="6">
    <location>
        <begin position="6"/>
        <end position="30"/>
    </location>
</feature>
<feature type="transmembrane region" description="Helical" evidence="6">
    <location>
        <begin position="42"/>
        <end position="67"/>
    </location>
</feature>
<comment type="subcellular location">
    <subcellularLocation>
        <location evidence="1">Cell membrane</location>
        <topology evidence="1">Multi-pass membrane protein</topology>
    </subcellularLocation>
</comment>
<evidence type="ECO:0000256" key="3">
    <source>
        <dbReference type="ARBA" id="ARBA00022692"/>
    </source>
</evidence>
<keyword evidence="3 6" id="KW-0812">Transmembrane</keyword>
<dbReference type="PANTHER" id="PTHR30086">
    <property type="entry name" value="ARGININE EXPORTER PROTEIN ARGO"/>
    <property type="match status" value="1"/>
</dbReference>